<dbReference type="SUPFAM" id="SSF53474">
    <property type="entry name" value="alpha/beta-Hydrolases"/>
    <property type="match status" value="1"/>
</dbReference>
<keyword evidence="1" id="KW-0732">Signal</keyword>
<name>A0A177XZX1_9VIBR</name>
<feature type="chain" id="PRO_5008079307" evidence="1">
    <location>
        <begin position="21"/>
        <end position="651"/>
    </location>
</feature>
<dbReference type="Gene3D" id="3.40.50.1820">
    <property type="entry name" value="alpha/beta hydrolase"/>
    <property type="match status" value="1"/>
</dbReference>
<feature type="signal peptide" evidence="1">
    <location>
        <begin position="1"/>
        <end position="20"/>
    </location>
</feature>
<organism evidence="2 3">
    <name type="scientific">Vibrio bivalvicida</name>
    <dbReference type="NCBI Taxonomy" id="1276888"/>
    <lineage>
        <taxon>Bacteria</taxon>
        <taxon>Pseudomonadati</taxon>
        <taxon>Pseudomonadota</taxon>
        <taxon>Gammaproteobacteria</taxon>
        <taxon>Vibrionales</taxon>
        <taxon>Vibrionaceae</taxon>
        <taxon>Vibrio</taxon>
        <taxon>Vibrio oreintalis group</taxon>
    </lineage>
</organism>
<proteinExistence type="predicted"/>
<dbReference type="PANTHER" id="PTHR34823">
    <property type="entry name" value="GLCNAC-BINDING PROTEIN A"/>
    <property type="match status" value="1"/>
</dbReference>
<evidence type="ECO:0000313" key="3">
    <source>
        <dbReference type="Proteomes" id="UP000078406"/>
    </source>
</evidence>
<dbReference type="Proteomes" id="UP000078406">
    <property type="component" value="Unassembled WGS sequence"/>
</dbReference>
<sequence>MKLNKFVLGMTFLTGSAWGAADTNHCNPLASDSCGLPWPSNQAFTKEDSQSETGVRINIKNAVFSDSFVQELPKNFTPEDIVNGKTGFSVAAPVLFEFHQPFDVSSLPEDGGNTVQVFDFSIDQNVPVAPLSSKPADVKDDDSHVLSVYPRARFNYGNTHIAVVTNKLKSESGEHFHPSKGVKQALSQDGSELSNFYEPYIEYLEAKGIEREEILSLTVFTTVTKEDATKQFAPLKEQVLQTAPKVEFDWDNSGYVHDSNEVVYSLKGRLQSQDFRDKQTGRITDKSRDVWLDFTILFPKDALSHSTPVVIYAHGLNGNQSKASSIAAPALEDGHAVIAIDWVWHGSRAEDDSGQVSSIMTPENAAGLPGGAVQSNLDMHTLLNAINTSLQELDFLPSPDGVPDLDKTKITFLGTSMGTILGHGFLSTTSGQGLNGGFLQVPGTNFSRILTNSVTYTIDTVSWQSVVPESAKGSEASLFWSMMQTEFDIGEGVSYLEDKTTPIGMVYGLRDSLVPPYTGEALAELGNLPLIEPVLETREYLETTPDYRSGDGALQINGDHLVFEKEEAIESYKHWLLSVTNADPLPRYDYVFPESLESYQAGTQVLQEKDGNIYQCLDGQASGYCQQWSESANQYEPGVGLYWEMAWKLVP</sequence>
<dbReference type="InterPro" id="IPR051024">
    <property type="entry name" value="GlcNAc_Chitin_IntDeg"/>
</dbReference>
<gene>
    <name evidence="2" type="ORF">APB76_11395</name>
</gene>
<dbReference type="AlphaFoldDB" id="A0A177XZX1"/>
<accession>A0A177XZX1</accession>
<dbReference type="RefSeq" id="WP_054961628.1">
    <property type="nucleotide sequence ID" value="NZ_LLEI02000032.1"/>
</dbReference>
<evidence type="ECO:0000256" key="1">
    <source>
        <dbReference type="SAM" id="SignalP"/>
    </source>
</evidence>
<dbReference type="InterPro" id="IPR029058">
    <property type="entry name" value="AB_hydrolase_fold"/>
</dbReference>
<comment type="caution">
    <text evidence="2">The sequence shown here is derived from an EMBL/GenBank/DDBJ whole genome shotgun (WGS) entry which is preliminary data.</text>
</comment>
<dbReference type="PANTHER" id="PTHR34823:SF1">
    <property type="entry name" value="CHITIN-BINDING TYPE-4 DOMAIN-CONTAINING PROTEIN"/>
    <property type="match status" value="1"/>
</dbReference>
<protein>
    <submittedName>
        <fullName evidence="2">Chitin-binding protein</fullName>
    </submittedName>
</protein>
<dbReference type="EMBL" id="LLEI02000032">
    <property type="protein sequence ID" value="OAJ93825.1"/>
    <property type="molecule type" value="Genomic_DNA"/>
</dbReference>
<evidence type="ECO:0000313" key="2">
    <source>
        <dbReference type="EMBL" id="OAJ93825.1"/>
    </source>
</evidence>
<reference evidence="2 3" key="1">
    <citation type="journal article" date="2016" name="Syst. Appl. Microbiol.">
        <title>Vibrio bivalvicida sp. nov., a novel larval pathogen for bivalve molluscs reared in a hatchery.</title>
        <authorList>
            <person name="Dubert J."/>
            <person name="Romalde J.L."/>
            <person name="Prado S."/>
            <person name="Barja J.L."/>
        </authorList>
    </citation>
    <scope>NUCLEOTIDE SEQUENCE [LARGE SCALE GENOMIC DNA]</scope>
    <source>
        <strain evidence="2 3">605</strain>
    </source>
</reference>